<protein>
    <submittedName>
        <fullName evidence="1">Uncharacterized protein</fullName>
    </submittedName>
</protein>
<dbReference type="NCBIfam" id="TIGR02683">
    <property type="entry name" value="upstrm_HI1419"/>
    <property type="match status" value="1"/>
</dbReference>
<dbReference type="AlphaFoldDB" id="A0A3B0VW88"/>
<dbReference type="PANTHER" id="PTHR41791">
    <property type="entry name" value="SSL7039 PROTEIN"/>
    <property type="match status" value="1"/>
</dbReference>
<gene>
    <name evidence="1" type="ORF">MNBD_CHLOROFLEXI01-3534</name>
</gene>
<sequence length="95" mass="11107">MRTEIFDKWLSKLKDFRGKARIIERIRSAERGNFGDCKSVGQGVTEMRIHFGSGYRVYFTRVGNVVYVLLCGGTKRKQQHDIDRAKELARQLKER</sequence>
<name>A0A3B0VW88_9ZZZZ</name>
<evidence type="ECO:0000313" key="1">
    <source>
        <dbReference type="EMBL" id="VAW36486.1"/>
    </source>
</evidence>
<organism evidence="1">
    <name type="scientific">hydrothermal vent metagenome</name>
    <dbReference type="NCBI Taxonomy" id="652676"/>
    <lineage>
        <taxon>unclassified sequences</taxon>
        <taxon>metagenomes</taxon>
        <taxon>ecological metagenomes</taxon>
    </lineage>
</organism>
<reference evidence="1" key="1">
    <citation type="submission" date="2018-06" db="EMBL/GenBank/DDBJ databases">
        <authorList>
            <person name="Zhirakovskaya E."/>
        </authorList>
    </citation>
    <scope>NUCLEOTIDE SEQUENCE</scope>
</reference>
<dbReference type="PANTHER" id="PTHR41791:SF1">
    <property type="entry name" value="SSL7039 PROTEIN"/>
    <property type="match status" value="1"/>
</dbReference>
<proteinExistence type="predicted"/>
<accession>A0A3B0VW88</accession>
<dbReference type="PIRSF" id="PIRSF028744">
    <property type="entry name" value="Addict_mod_HI1419"/>
    <property type="match status" value="1"/>
</dbReference>
<dbReference type="InterPro" id="IPR014056">
    <property type="entry name" value="TypeIITA-like_toxin_pred"/>
</dbReference>
<dbReference type="Pfam" id="PF05973">
    <property type="entry name" value="Gp49"/>
    <property type="match status" value="1"/>
</dbReference>
<dbReference type="EMBL" id="UOEU01000628">
    <property type="protein sequence ID" value="VAW36486.1"/>
    <property type="molecule type" value="Genomic_DNA"/>
</dbReference>
<dbReference type="InterPro" id="IPR009241">
    <property type="entry name" value="HigB-like"/>
</dbReference>